<gene>
    <name evidence="1" type="ORF">K3G42_020800</name>
</gene>
<accession>A0ACB8E8R7</accession>
<reference evidence="1" key="1">
    <citation type="submission" date="2021-08" db="EMBL/GenBank/DDBJ databases">
        <title>The first chromosome-level gecko genome reveals the dynamic sex chromosomes of Neotropical dwarf geckos (Sphaerodactylidae: Sphaerodactylus).</title>
        <authorList>
            <person name="Pinto B.J."/>
            <person name="Keating S.E."/>
            <person name="Gamble T."/>
        </authorList>
    </citation>
    <scope>NUCLEOTIDE SEQUENCE</scope>
    <source>
        <strain evidence="1">TG3544</strain>
    </source>
</reference>
<name>A0ACB8E8R7_9SAUR</name>
<keyword evidence="2" id="KW-1185">Reference proteome</keyword>
<dbReference type="EMBL" id="CM037623">
    <property type="protein sequence ID" value="KAH7988708.1"/>
    <property type="molecule type" value="Genomic_DNA"/>
</dbReference>
<evidence type="ECO:0000313" key="1">
    <source>
        <dbReference type="EMBL" id="KAH7988708.1"/>
    </source>
</evidence>
<protein>
    <submittedName>
        <fullName evidence="1">Uncharacterized protein</fullName>
    </submittedName>
</protein>
<evidence type="ECO:0000313" key="2">
    <source>
        <dbReference type="Proteomes" id="UP000827872"/>
    </source>
</evidence>
<comment type="caution">
    <text evidence="1">The sequence shown here is derived from an EMBL/GenBank/DDBJ whole genome shotgun (WGS) entry which is preliminary data.</text>
</comment>
<dbReference type="Proteomes" id="UP000827872">
    <property type="component" value="Linkage Group LG10"/>
</dbReference>
<proteinExistence type="predicted"/>
<organism evidence="1 2">
    <name type="scientific">Sphaerodactylus townsendi</name>
    <dbReference type="NCBI Taxonomy" id="933632"/>
    <lineage>
        <taxon>Eukaryota</taxon>
        <taxon>Metazoa</taxon>
        <taxon>Chordata</taxon>
        <taxon>Craniata</taxon>
        <taxon>Vertebrata</taxon>
        <taxon>Euteleostomi</taxon>
        <taxon>Lepidosauria</taxon>
        <taxon>Squamata</taxon>
        <taxon>Bifurcata</taxon>
        <taxon>Gekkota</taxon>
        <taxon>Sphaerodactylidae</taxon>
        <taxon>Sphaerodactylus</taxon>
    </lineage>
</organism>
<sequence>MYAHLGYPNAQHIVGQRYLTGAGVQKNEEKAMQWFSQAAEKGHPHSSFNLAVGKLKNMTMDLGEGEVEKLLSVAAGHGLHEAQNLLENIRNRNQA</sequence>